<accession>A0AAV4H9C0</accession>
<comment type="caution">
    <text evidence="1">The sequence shown here is derived from an EMBL/GenBank/DDBJ whole genome shotgun (WGS) entry which is preliminary data.</text>
</comment>
<dbReference type="Proteomes" id="UP000762676">
    <property type="component" value="Unassembled WGS sequence"/>
</dbReference>
<organism evidence="1 2">
    <name type="scientific">Elysia marginata</name>
    <dbReference type="NCBI Taxonomy" id="1093978"/>
    <lineage>
        <taxon>Eukaryota</taxon>
        <taxon>Metazoa</taxon>
        <taxon>Spiralia</taxon>
        <taxon>Lophotrochozoa</taxon>
        <taxon>Mollusca</taxon>
        <taxon>Gastropoda</taxon>
        <taxon>Heterobranchia</taxon>
        <taxon>Euthyneura</taxon>
        <taxon>Panpulmonata</taxon>
        <taxon>Sacoglossa</taxon>
        <taxon>Placobranchoidea</taxon>
        <taxon>Plakobranchidae</taxon>
        <taxon>Elysia</taxon>
    </lineage>
</organism>
<name>A0AAV4H9C0_9GAST</name>
<dbReference type="EMBL" id="BMAT01005522">
    <property type="protein sequence ID" value="GFR94717.1"/>
    <property type="molecule type" value="Genomic_DNA"/>
</dbReference>
<reference evidence="1 2" key="1">
    <citation type="journal article" date="2021" name="Elife">
        <title>Chloroplast acquisition without the gene transfer in kleptoplastic sea slugs, Plakobranchus ocellatus.</title>
        <authorList>
            <person name="Maeda T."/>
            <person name="Takahashi S."/>
            <person name="Yoshida T."/>
            <person name="Shimamura S."/>
            <person name="Takaki Y."/>
            <person name="Nagai Y."/>
            <person name="Toyoda A."/>
            <person name="Suzuki Y."/>
            <person name="Arimoto A."/>
            <person name="Ishii H."/>
            <person name="Satoh N."/>
            <person name="Nishiyama T."/>
            <person name="Hasebe M."/>
            <person name="Maruyama T."/>
            <person name="Minagawa J."/>
            <person name="Obokata J."/>
            <person name="Shigenobu S."/>
        </authorList>
    </citation>
    <scope>NUCLEOTIDE SEQUENCE [LARGE SCALE GENOMIC DNA]</scope>
</reference>
<sequence>MDISCKYSIVLRVILGINPPCVFGTNTTQGPTQLPIYEKKGCCSPVPKRKLAPTLGVPGTLLRVQAYREHLVQQLGFLTASTPSLFLPSDRIKRRSEAVGLHWLHLPPWLHSDLERGPPSTAYITPLFPFRLSLPVSPRPSRHFYSLCSTASRISPSPASLPDCTTRPYRETERLQPHQLSLKPPLSSVPLVTLRPKRETFGDSQTLQLSITQ</sequence>
<proteinExistence type="predicted"/>
<evidence type="ECO:0000313" key="2">
    <source>
        <dbReference type="Proteomes" id="UP000762676"/>
    </source>
</evidence>
<dbReference type="AlphaFoldDB" id="A0AAV4H9C0"/>
<evidence type="ECO:0000313" key="1">
    <source>
        <dbReference type="EMBL" id="GFR94717.1"/>
    </source>
</evidence>
<keyword evidence="2" id="KW-1185">Reference proteome</keyword>
<protein>
    <submittedName>
        <fullName evidence="1">Uncharacterized protein</fullName>
    </submittedName>
</protein>
<gene>
    <name evidence="1" type="ORF">ElyMa_002674500</name>
</gene>